<dbReference type="NCBIfam" id="TIGR00027">
    <property type="entry name" value="mthyl_TIGR00027"/>
    <property type="match status" value="1"/>
</dbReference>
<dbReference type="Proteomes" id="UP000240621">
    <property type="component" value="Unassembled WGS sequence"/>
</dbReference>
<accession>A0A2P8CFN0</accession>
<evidence type="ECO:0000256" key="4">
    <source>
        <dbReference type="RuleBase" id="RU362030"/>
    </source>
</evidence>
<dbReference type="SUPFAM" id="SSF53335">
    <property type="entry name" value="S-adenosyl-L-methionine-dependent methyltransferases"/>
    <property type="match status" value="1"/>
</dbReference>
<reference evidence="5 8" key="2">
    <citation type="submission" date="2019-10" db="EMBL/GenBank/DDBJ databases">
        <title>Prolixibacter strains distinguished by the presence of nitrate reductase genes were adept at nitrate-dependent anaerobic corrosion of metallic iron and carbon steel.</title>
        <authorList>
            <person name="Iino T."/>
            <person name="Shono N."/>
            <person name="Ito K."/>
            <person name="Nakamura R."/>
            <person name="Sueoka K."/>
            <person name="Harayama S."/>
            <person name="Ohkuma M."/>
        </authorList>
    </citation>
    <scope>NUCLEOTIDE SEQUENCE [LARGE SCALE GENOMIC DNA]</scope>
    <source>
        <strain evidence="5 8">MIC1-1</strain>
    </source>
</reference>
<comment type="caution">
    <text evidence="6">The sequence shown here is derived from an EMBL/GenBank/DDBJ whole genome shotgun (WGS) entry which is preliminary data.</text>
</comment>
<comment type="function">
    <text evidence="4">Exhibits S-adenosyl-L-methionine-dependent methyltransferase activity.</text>
</comment>
<dbReference type="Pfam" id="PF04072">
    <property type="entry name" value="LCM"/>
    <property type="match status" value="1"/>
</dbReference>
<keyword evidence="3 6" id="KW-0808">Transferase</keyword>
<keyword evidence="4" id="KW-0949">S-adenosyl-L-methionine</keyword>
<dbReference type="AlphaFoldDB" id="A0A2P8CFN0"/>
<sequence length="287" mass="32145">MIGSMTQKKQTKEPDNTAVRTALWRALHVQVDAEPHILEDGIGLKLVAPPDGWQERPDMKYTQRLRASVVARARLIEDFVVEQNQQGIEQYVILGAGLDTFAQRRQEAVSPLHIFEIDQPDTMTWKEQRLNEIGLDVPDNLHFVPVDFETSSWWEQLLAAGFNISQPAVVACTGVSLYLTEEAIVAMLKQLAGLVANSQLIMSFYLPLELLDEEDQQMQQMAEKGAREAGTPMVSFFNPDKILNLAREAGFKKAKTLSTKDIVEAYFANRTDDLVPASGEVFLIATI</sequence>
<keyword evidence="8" id="KW-1185">Reference proteome</keyword>
<evidence type="ECO:0000313" key="8">
    <source>
        <dbReference type="Proteomes" id="UP000396862"/>
    </source>
</evidence>
<evidence type="ECO:0000256" key="1">
    <source>
        <dbReference type="ARBA" id="ARBA00008138"/>
    </source>
</evidence>
<dbReference type="PANTHER" id="PTHR43619:SF2">
    <property type="entry name" value="S-ADENOSYL-L-METHIONINE-DEPENDENT METHYLTRANSFERASES SUPERFAMILY PROTEIN"/>
    <property type="match status" value="1"/>
</dbReference>
<dbReference type="PANTHER" id="PTHR43619">
    <property type="entry name" value="S-ADENOSYL-L-METHIONINE-DEPENDENT METHYLTRANSFERASE YKTD-RELATED"/>
    <property type="match status" value="1"/>
</dbReference>
<protein>
    <recommendedName>
        <fullName evidence="4">S-adenosyl-L-methionine-dependent methyltransferase</fullName>
        <ecNumber evidence="4">2.1.1.-</ecNumber>
    </recommendedName>
</protein>
<evidence type="ECO:0000313" key="5">
    <source>
        <dbReference type="EMBL" id="GET23307.1"/>
    </source>
</evidence>
<dbReference type="Gene3D" id="3.40.50.150">
    <property type="entry name" value="Vaccinia Virus protein VP39"/>
    <property type="match status" value="1"/>
</dbReference>
<evidence type="ECO:0000313" key="7">
    <source>
        <dbReference type="Proteomes" id="UP000240621"/>
    </source>
</evidence>
<dbReference type="InterPro" id="IPR029063">
    <property type="entry name" value="SAM-dependent_MTases_sf"/>
</dbReference>
<dbReference type="Proteomes" id="UP000396862">
    <property type="component" value="Unassembled WGS sequence"/>
</dbReference>
<evidence type="ECO:0000256" key="2">
    <source>
        <dbReference type="ARBA" id="ARBA00022603"/>
    </source>
</evidence>
<dbReference type="EMBL" id="PYGC01000003">
    <property type="protein sequence ID" value="PSK83764.1"/>
    <property type="molecule type" value="Genomic_DNA"/>
</dbReference>
<dbReference type="EC" id="2.1.1.-" evidence="4"/>
<dbReference type="GO" id="GO:0032259">
    <property type="term" value="P:methylation"/>
    <property type="evidence" value="ECO:0007669"/>
    <property type="project" value="UniProtKB-KW"/>
</dbReference>
<organism evidence="6 7">
    <name type="scientific">Prolixibacter denitrificans</name>
    <dbReference type="NCBI Taxonomy" id="1541063"/>
    <lineage>
        <taxon>Bacteria</taxon>
        <taxon>Pseudomonadati</taxon>
        <taxon>Bacteroidota</taxon>
        <taxon>Bacteroidia</taxon>
        <taxon>Marinilabiliales</taxon>
        <taxon>Prolixibacteraceae</taxon>
        <taxon>Prolixibacter</taxon>
    </lineage>
</organism>
<dbReference type="InterPro" id="IPR011610">
    <property type="entry name" value="SAM_mthyl_Trfase_ML2640-like"/>
</dbReference>
<comment type="similarity">
    <text evidence="1 4">Belongs to the UPF0677 family.</text>
</comment>
<dbReference type="EMBL" id="BLAU01000001">
    <property type="protein sequence ID" value="GET23307.1"/>
    <property type="molecule type" value="Genomic_DNA"/>
</dbReference>
<dbReference type="InterPro" id="IPR007213">
    <property type="entry name" value="Ppm1/Ppm2/Tcmp"/>
</dbReference>
<name>A0A2P8CFN0_9BACT</name>
<evidence type="ECO:0000313" key="6">
    <source>
        <dbReference type="EMBL" id="PSK83764.1"/>
    </source>
</evidence>
<dbReference type="GO" id="GO:0008168">
    <property type="term" value="F:methyltransferase activity"/>
    <property type="evidence" value="ECO:0007669"/>
    <property type="project" value="UniProtKB-UniRule"/>
</dbReference>
<gene>
    <name evidence="6" type="ORF">CLV93_103179</name>
    <name evidence="5" type="ORF">JCM18694_35530</name>
</gene>
<reference evidence="6 7" key="1">
    <citation type="submission" date="2018-03" db="EMBL/GenBank/DDBJ databases">
        <title>Genomic Encyclopedia of Archaeal and Bacterial Type Strains, Phase II (KMG-II): from individual species to whole genera.</title>
        <authorList>
            <person name="Goeker M."/>
        </authorList>
    </citation>
    <scope>NUCLEOTIDE SEQUENCE [LARGE SCALE GENOMIC DNA]</scope>
    <source>
        <strain evidence="6 7">DSM 27267</strain>
    </source>
</reference>
<evidence type="ECO:0000256" key="3">
    <source>
        <dbReference type="ARBA" id="ARBA00022679"/>
    </source>
</evidence>
<keyword evidence="2 4" id="KW-0489">Methyltransferase</keyword>
<proteinExistence type="inferred from homology"/>